<dbReference type="PANTHER" id="PTHR22950">
    <property type="entry name" value="AMINO ACID TRANSPORTER"/>
    <property type="match status" value="1"/>
</dbReference>
<evidence type="ECO:0000313" key="7">
    <source>
        <dbReference type="EMBL" id="VDK54063.1"/>
    </source>
</evidence>
<feature type="transmembrane region" description="Helical" evidence="5">
    <location>
        <begin position="91"/>
        <end position="111"/>
    </location>
</feature>
<proteinExistence type="predicted"/>
<evidence type="ECO:0000256" key="1">
    <source>
        <dbReference type="ARBA" id="ARBA00004141"/>
    </source>
</evidence>
<feature type="domain" description="Amino acid transporter transmembrane" evidence="6">
    <location>
        <begin position="23"/>
        <end position="150"/>
    </location>
</feature>
<name>A0A0M3K3V3_ANISI</name>
<feature type="transmembrane region" description="Helical" evidence="5">
    <location>
        <begin position="29"/>
        <end position="49"/>
    </location>
</feature>
<organism evidence="9">
    <name type="scientific">Anisakis simplex</name>
    <name type="common">Herring worm</name>
    <dbReference type="NCBI Taxonomy" id="6269"/>
    <lineage>
        <taxon>Eukaryota</taxon>
        <taxon>Metazoa</taxon>
        <taxon>Ecdysozoa</taxon>
        <taxon>Nematoda</taxon>
        <taxon>Chromadorea</taxon>
        <taxon>Rhabditida</taxon>
        <taxon>Spirurina</taxon>
        <taxon>Ascaridomorpha</taxon>
        <taxon>Ascaridoidea</taxon>
        <taxon>Anisakidae</taxon>
        <taxon>Anisakis</taxon>
        <taxon>Anisakis simplex complex</taxon>
    </lineage>
</organism>
<evidence type="ECO:0000256" key="3">
    <source>
        <dbReference type="ARBA" id="ARBA00022989"/>
    </source>
</evidence>
<keyword evidence="3 5" id="KW-1133">Transmembrane helix</keyword>
<dbReference type="AlphaFoldDB" id="A0A0M3K3V3"/>
<dbReference type="Proteomes" id="UP000267096">
    <property type="component" value="Unassembled WGS sequence"/>
</dbReference>
<dbReference type="OrthoDB" id="1684102at2759"/>
<evidence type="ECO:0000313" key="8">
    <source>
        <dbReference type="Proteomes" id="UP000267096"/>
    </source>
</evidence>
<dbReference type="InterPro" id="IPR013057">
    <property type="entry name" value="AA_transpt_TM"/>
</dbReference>
<dbReference type="Pfam" id="PF01490">
    <property type="entry name" value="Aa_trans"/>
    <property type="match status" value="1"/>
</dbReference>
<evidence type="ECO:0000256" key="2">
    <source>
        <dbReference type="ARBA" id="ARBA00022692"/>
    </source>
</evidence>
<accession>A0A0M3K3V3</accession>
<dbReference type="GO" id="GO:0015179">
    <property type="term" value="F:L-amino acid transmembrane transporter activity"/>
    <property type="evidence" value="ECO:0007669"/>
    <property type="project" value="TreeGrafter"/>
</dbReference>
<comment type="subcellular location">
    <subcellularLocation>
        <location evidence="1">Membrane</location>
        <topology evidence="1">Multi-pass membrane protein</topology>
    </subcellularLocation>
</comment>
<gene>
    <name evidence="7" type="ORF">ASIM_LOCUS15051</name>
</gene>
<keyword evidence="4 5" id="KW-0472">Membrane</keyword>
<dbReference type="PANTHER" id="PTHR22950:SF349">
    <property type="entry name" value="AMINO ACID TRANSPORTER TRANSMEMBRANE DOMAIN-CONTAINING PROTEIN"/>
    <property type="match status" value="1"/>
</dbReference>
<evidence type="ECO:0000259" key="6">
    <source>
        <dbReference type="Pfam" id="PF01490"/>
    </source>
</evidence>
<keyword evidence="2 5" id="KW-0812">Transmembrane</keyword>
<sequence>MHLDYGGVAYEAFGNSFPILRPHKRKAKIFTNTMIIILQMGVLSVFYIFMALHVKEIVETIWPECQLRTSVYMFIVFVPLVLINYIRTLRVIAVFSWIANILMLTSFVIIFQDLLRSEHVTSTLPWITDFDSLATAAGAILYSFEGQAIVSAHSIHAGFRKHQLT</sequence>
<evidence type="ECO:0000313" key="9">
    <source>
        <dbReference type="WBParaSite" id="ASIM_0001564401-mRNA-1"/>
    </source>
</evidence>
<dbReference type="WBParaSite" id="ASIM_0001564401-mRNA-1">
    <property type="protein sequence ID" value="ASIM_0001564401-mRNA-1"/>
    <property type="gene ID" value="ASIM_0001564401"/>
</dbReference>
<reference evidence="7 8" key="2">
    <citation type="submission" date="2018-11" db="EMBL/GenBank/DDBJ databases">
        <authorList>
            <consortium name="Pathogen Informatics"/>
        </authorList>
    </citation>
    <scope>NUCLEOTIDE SEQUENCE [LARGE SCALE GENOMIC DNA]</scope>
</reference>
<keyword evidence="8" id="KW-1185">Reference proteome</keyword>
<feature type="transmembrane region" description="Helical" evidence="5">
    <location>
        <begin position="69"/>
        <end position="86"/>
    </location>
</feature>
<evidence type="ECO:0000256" key="4">
    <source>
        <dbReference type="ARBA" id="ARBA00023136"/>
    </source>
</evidence>
<dbReference type="EMBL" id="UYRR01032079">
    <property type="protein sequence ID" value="VDK54063.1"/>
    <property type="molecule type" value="Genomic_DNA"/>
</dbReference>
<protein>
    <submittedName>
        <fullName evidence="9">Aa_trans domain-containing protein</fullName>
    </submittedName>
</protein>
<reference evidence="9" key="1">
    <citation type="submission" date="2017-02" db="UniProtKB">
        <authorList>
            <consortium name="WormBaseParasite"/>
        </authorList>
    </citation>
    <scope>IDENTIFICATION</scope>
</reference>
<dbReference type="GO" id="GO:0005774">
    <property type="term" value="C:vacuolar membrane"/>
    <property type="evidence" value="ECO:0007669"/>
    <property type="project" value="TreeGrafter"/>
</dbReference>
<evidence type="ECO:0000256" key="5">
    <source>
        <dbReference type="SAM" id="Phobius"/>
    </source>
</evidence>